<reference evidence="3" key="2">
    <citation type="submission" date="2021-04" db="EMBL/GenBank/DDBJ databases">
        <title>Brevibacillus composti FJAT-54423, complete genome.</title>
        <authorList>
            <person name="Tang R."/>
        </authorList>
    </citation>
    <scope>NUCLEOTIDE SEQUENCE</scope>
    <source>
        <strain evidence="3">FJAT-54424</strain>
    </source>
</reference>
<dbReference type="AlphaFoldDB" id="A0A7T5ENC1"/>
<feature type="domain" description="Phage tail fibre protein N-terminal" evidence="1">
    <location>
        <begin position="6"/>
        <end position="149"/>
    </location>
</feature>
<evidence type="ECO:0000313" key="4">
    <source>
        <dbReference type="Proteomes" id="UP000595847"/>
    </source>
</evidence>
<dbReference type="InterPro" id="IPR022225">
    <property type="entry name" value="Phage_tail_fibre_N"/>
</dbReference>
<evidence type="ECO:0000313" key="5">
    <source>
        <dbReference type="Proteomes" id="UP000677234"/>
    </source>
</evidence>
<evidence type="ECO:0000313" key="3">
    <source>
        <dbReference type="EMBL" id="QUO42757.1"/>
    </source>
</evidence>
<dbReference type="EMBL" id="CP066308">
    <property type="protein sequence ID" value="QQE75731.1"/>
    <property type="molecule type" value="Genomic_DNA"/>
</dbReference>
<keyword evidence="5" id="KW-1185">Reference proteome</keyword>
<dbReference type="Pfam" id="PF12571">
    <property type="entry name" value="Phage_tail_fib"/>
    <property type="match status" value="1"/>
</dbReference>
<protein>
    <submittedName>
        <fullName evidence="2">Phage tail protein</fullName>
    </submittedName>
</protein>
<proteinExistence type="predicted"/>
<gene>
    <name evidence="2" type="ORF">JD108_07590</name>
    <name evidence="3" type="ORF">KDJ56_07270</name>
</gene>
<reference evidence="2 4" key="1">
    <citation type="submission" date="2020-12" db="EMBL/GenBank/DDBJ databases">
        <title>strain FJAT-54423T represents a novel species of the genus Brevibacillus.</title>
        <authorList>
            <person name="Tang R."/>
        </authorList>
    </citation>
    <scope>NUCLEOTIDE SEQUENCE [LARGE SCALE GENOMIC DNA]</scope>
    <source>
        <strain evidence="2 4">FJAT-54423</strain>
    </source>
</reference>
<sequence>MGQYNGAVLTEKGLQLQTKAQMGARLQFTRIAIGDGYPSGSLTTMTELVNETMSLPILELKNLGAGQTQVKAMVSNQELTEGIYVREIGLFANDPDIGEILYAVANAGALADYLPPPNGTDVVEEIVQFITVVGTASDVTAVIDSQAAVTVTTFNEHVNDSNIHITRAEFDAAISSLRNEVQLIKSTFPDSFTNNLFTEDLVTIDAIVLTHGYYNEAQSRLEV</sequence>
<evidence type="ECO:0000259" key="1">
    <source>
        <dbReference type="Pfam" id="PF12571"/>
    </source>
</evidence>
<dbReference type="Proteomes" id="UP000677234">
    <property type="component" value="Chromosome"/>
</dbReference>
<dbReference type="KEGG" id="bcop:JD108_07590"/>
<dbReference type="EMBL" id="CP073708">
    <property type="protein sequence ID" value="QUO42757.1"/>
    <property type="molecule type" value="Genomic_DNA"/>
</dbReference>
<organism evidence="2 4">
    <name type="scientific">Brevibacillus composti</name>
    <dbReference type="NCBI Taxonomy" id="2796470"/>
    <lineage>
        <taxon>Bacteria</taxon>
        <taxon>Bacillati</taxon>
        <taxon>Bacillota</taxon>
        <taxon>Bacilli</taxon>
        <taxon>Bacillales</taxon>
        <taxon>Paenibacillaceae</taxon>
        <taxon>Brevibacillus</taxon>
    </lineage>
</organism>
<dbReference type="RefSeq" id="WP_198829245.1">
    <property type="nucleotide sequence ID" value="NZ_CP066308.1"/>
</dbReference>
<dbReference type="Proteomes" id="UP000595847">
    <property type="component" value="Chromosome"/>
</dbReference>
<evidence type="ECO:0000313" key="2">
    <source>
        <dbReference type="EMBL" id="QQE75731.1"/>
    </source>
</evidence>
<name>A0A7T5ENC1_9BACL</name>
<accession>A0A7T5ENC1</accession>